<dbReference type="InterPro" id="IPR018193">
    <property type="entry name" value="Glyc_kinase_flavodox-like_fold"/>
</dbReference>
<evidence type="ECO:0000313" key="5">
    <source>
        <dbReference type="EMBL" id="EFL95192.1"/>
    </source>
</evidence>
<dbReference type="InterPro" id="IPR004381">
    <property type="entry name" value="Glycerate_kinase"/>
</dbReference>
<dbReference type="InterPro" id="IPR018197">
    <property type="entry name" value="Glycerate_kinase_RE-like"/>
</dbReference>
<comment type="similarity">
    <text evidence="1 4">Belongs to the glycerate kinase type-1 family.</text>
</comment>
<dbReference type="NCBIfam" id="TIGR00045">
    <property type="entry name" value="glycerate kinase"/>
    <property type="match status" value="1"/>
</dbReference>
<dbReference type="Pfam" id="PF02595">
    <property type="entry name" value="Gly_kinase"/>
    <property type="match status" value="1"/>
</dbReference>
<evidence type="ECO:0000256" key="3">
    <source>
        <dbReference type="ARBA" id="ARBA00022777"/>
    </source>
</evidence>
<dbReference type="InterPro" id="IPR036129">
    <property type="entry name" value="Glycerate_kinase_sf"/>
</dbReference>
<protein>
    <submittedName>
        <fullName evidence="5">Glycerate kinase</fullName>
        <ecNumber evidence="5">2.7.1.31</ecNumber>
    </submittedName>
</protein>
<gene>
    <name evidence="5" type="ORF">HMPREF0623_1504</name>
</gene>
<accession>E0NHI1</accession>
<evidence type="ECO:0000256" key="1">
    <source>
        <dbReference type="ARBA" id="ARBA00006284"/>
    </source>
</evidence>
<keyword evidence="3 4" id="KW-0418">Kinase</keyword>
<dbReference type="SUPFAM" id="SSF110738">
    <property type="entry name" value="Glycerate kinase I"/>
    <property type="match status" value="1"/>
</dbReference>
<name>E0NHI1_PEDAC</name>
<evidence type="ECO:0000313" key="6">
    <source>
        <dbReference type="Proteomes" id="UP000004470"/>
    </source>
</evidence>
<keyword evidence="6" id="KW-1185">Reference proteome</keyword>
<dbReference type="PANTHER" id="PTHR21599">
    <property type="entry name" value="GLYCERATE KINASE"/>
    <property type="match status" value="1"/>
</dbReference>
<proteinExistence type="inferred from homology"/>
<dbReference type="eggNOG" id="COG1929">
    <property type="taxonomic scope" value="Bacteria"/>
</dbReference>
<dbReference type="Gene3D" id="3.40.50.10350">
    <property type="entry name" value="Glycerate kinase, domain 1"/>
    <property type="match status" value="1"/>
</dbReference>
<organism evidence="5 6">
    <name type="scientific">Pediococcus acidilactici DSM 20284</name>
    <dbReference type="NCBI Taxonomy" id="862514"/>
    <lineage>
        <taxon>Bacteria</taxon>
        <taxon>Bacillati</taxon>
        <taxon>Bacillota</taxon>
        <taxon>Bacilli</taxon>
        <taxon>Lactobacillales</taxon>
        <taxon>Lactobacillaceae</taxon>
        <taxon>Pediococcus</taxon>
        <taxon>Pediococcus acidilactici group</taxon>
    </lineage>
</organism>
<reference evidence="5" key="1">
    <citation type="submission" date="2010-07" db="EMBL/GenBank/DDBJ databases">
        <authorList>
            <person name="Muzny D."/>
            <person name="Qin X."/>
            <person name="Deng J."/>
            <person name="Jiang H."/>
            <person name="Liu Y."/>
            <person name="Qu J."/>
            <person name="Song X.-Z."/>
            <person name="Zhang L."/>
            <person name="Thornton R."/>
            <person name="Coyle M."/>
            <person name="Francisco L."/>
            <person name="Jackson L."/>
            <person name="Javaid M."/>
            <person name="Korchina V."/>
            <person name="Kovar C."/>
            <person name="Mata R."/>
            <person name="Mathew T."/>
            <person name="Ngo R."/>
            <person name="Nguyen L."/>
            <person name="Nguyen N."/>
            <person name="Okwuonu G."/>
            <person name="Ongeri F."/>
            <person name="Pham C."/>
            <person name="Simmons D."/>
            <person name="Wilczek-Boney K."/>
            <person name="Hale W."/>
            <person name="Jakkamsetti A."/>
            <person name="Pham P."/>
            <person name="Ruth R."/>
            <person name="San Lucas F."/>
            <person name="Warren J."/>
            <person name="Zhang J."/>
            <person name="Zhao Z."/>
            <person name="Zhou C."/>
            <person name="Zhu D."/>
            <person name="Lee S."/>
            <person name="Bess C."/>
            <person name="Blankenburg K."/>
            <person name="Forbes L."/>
            <person name="Fu Q."/>
            <person name="Gubbala S."/>
            <person name="Hirani K."/>
            <person name="Jayaseelan J.C."/>
            <person name="Lara F."/>
            <person name="Munidasa M."/>
            <person name="Palculict T."/>
            <person name="Patil S."/>
            <person name="Pu L.-L."/>
            <person name="Saada N."/>
            <person name="Tang L."/>
            <person name="Weissenberger G."/>
            <person name="Zhu Y."/>
            <person name="Hemphill L."/>
            <person name="Shang Y."/>
            <person name="Youmans B."/>
            <person name="Ayvaz T."/>
            <person name="Ross M."/>
            <person name="Santibanez J."/>
            <person name="Aqrawi P."/>
            <person name="Gross S."/>
            <person name="Joshi V."/>
            <person name="Fowler G."/>
            <person name="Nazareth L."/>
            <person name="Reid J."/>
            <person name="Worley K."/>
            <person name="Petrosino J."/>
            <person name="Highlander S."/>
            <person name="Gibbs R."/>
        </authorList>
    </citation>
    <scope>NUCLEOTIDE SEQUENCE [LARGE SCALE GENOMIC DNA]</scope>
    <source>
        <strain evidence="5">DSM 20284</strain>
    </source>
</reference>
<dbReference type="GO" id="GO:0008887">
    <property type="term" value="F:glycerate kinase activity"/>
    <property type="evidence" value="ECO:0007669"/>
    <property type="project" value="UniProtKB-UniRule"/>
</dbReference>
<sequence>MNVINCTYWAFDSRGEKMKVVIAADAFKDCLSSDEVNEAVRESIFKIDPEVEVVTAGISDGALDGLDVLKRWGREIEEIPFKTTDLMGRPVDAPYLTTNYKKAPLAIIATASTAGKHRILPSPGSFIRATSFGLGTQIRDALGRGAKRILILTGETGVSDGGLGLLQALGVNFYDEEGHLIGRDKNLLATNFKEVRNLESVVQQFNHVEIMIATNTDRPYAGYRGAQRTWGMDKGGTKKQIEVFDKRMDGFFMTVIKELNLDLRDVAGLGVDGGIGGALAVLGGQIVPTGDIMANLVGLPQKLEDADLFITGTGKISHHPQTPHVINQVLDLATKMSVPAVAICGQVDNSMRHYPNEKVAVFSIQRRPSSLRRSMETRYAIVNIKIVTRNIIRLMNMARAEK</sequence>
<dbReference type="PIRSF" id="PIRSF006078">
    <property type="entry name" value="GlxK"/>
    <property type="match status" value="1"/>
</dbReference>
<dbReference type="HOGENOM" id="CLU_028255_0_0_9"/>
<dbReference type="Proteomes" id="UP000004470">
    <property type="component" value="Unassembled WGS sequence"/>
</dbReference>
<comment type="caution">
    <text evidence="5">The sequence shown here is derived from an EMBL/GenBank/DDBJ whole genome shotgun (WGS) entry which is preliminary data.</text>
</comment>
<dbReference type="GO" id="GO:0031388">
    <property type="term" value="P:organic acid phosphorylation"/>
    <property type="evidence" value="ECO:0007669"/>
    <property type="project" value="UniProtKB-UniRule"/>
</dbReference>
<keyword evidence="2 4" id="KW-0808">Transferase</keyword>
<dbReference type="PANTHER" id="PTHR21599:SF0">
    <property type="entry name" value="GLYCERATE KINASE"/>
    <property type="match status" value="1"/>
</dbReference>
<evidence type="ECO:0000256" key="4">
    <source>
        <dbReference type="PIRNR" id="PIRNR006078"/>
    </source>
</evidence>
<dbReference type="Gene3D" id="3.90.1510.10">
    <property type="entry name" value="Glycerate kinase, domain 2"/>
    <property type="match status" value="1"/>
</dbReference>
<dbReference type="AlphaFoldDB" id="E0NHI1"/>
<dbReference type="EC" id="2.7.1.31" evidence="5"/>
<evidence type="ECO:0000256" key="2">
    <source>
        <dbReference type="ARBA" id="ARBA00022679"/>
    </source>
</evidence>
<dbReference type="EMBL" id="AEEG01000007">
    <property type="protein sequence ID" value="EFL95192.1"/>
    <property type="molecule type" value="Genomic_DNA"/>
</dbReference>